<feature type="transmembrane region" description="Helical" evidence="1">
    <location>
        <begin position="32"/>
        <end position="54"/>
    </location>
</feature>
<evidence type="ECO:0000313" key="2">
    <source>
        <dbReference type="EMBL" id="PQD96591.1"/>
    </source>
</evidence>
<comment type="caution">
    <text evidence="2">The sequence shown here is derived from an EMBL/GenBank/DDBJ whole genome shotgun (WGS) entry which is preliminary data.</text>
</comment>
<dbReference type="AlphaFoldDB" id="A0A2S7N3D2"/>
<keyword evidence="1" id="KW-1133">Transmembrane helix</keyword>
<protein>
    <submittedName>
        <fullName evidence="2">Uncharacterized protein</fullName>
    </submittedName>
</protein>
<keyword evidence="3" id="KW-1185">Reference proteome</keyword>
<keyword evidence="1" id="KW-0812">Transmembrane</keyword>
<dbReference type="Proteomes" id="UP000239663">
    <property type="component" value="Unassembled WGS sequence"/>
</dbReference>
<feature type="transmembrane region" description="Helical" evidence="1">
    <location>
        <begin position="7"/>
        <end position="26"/>
    </location>
</feature>
<dbReference type="RefSeq" id="WP_104847688.1">
    <property type="nucleotide sequence ID" value="NZ_PKOZ01000001.1"/>
</dbReference>
<evidence type="ECO:0000256" key="1">
    <source>
        <dbReference type="SAM" id="Phobius"/>
    </source>
</evidence>
<dbReference type="EMBL" id="PKOZ01000001">
    <property type="protein sequence ID" value="PQD96591.1"/>
    <property type="molecule type" value="Genomic_DNA"/>
</dbReference>
<reference evidence="2 3" key="1">
    <citation type="submission" date="2017-12" db="EMBL/GenBank/DDBJ databases">
        <title>Taxonomic description and draft genome of Pradoshia cofamensis Gen. nov., sp. nov., a thermotolerant bacillale isolated from anterior gut of earthworm Eisenia fetida.</title>
        <authorList>
            <person name="Saha T."/>
            <person name="Chakraborty R."/>
        </authorList>
    </citation>
    <scope>NUCLEOTIDE SEQUENCE [LARGE SCALE GENOMIC DNA]</scope>
    <source>
        <strain evidence="2 3">EAG3</strain>
    </source>
</reference>
<name>A0A2S7N3D2_9BACI</name>
<gene>
    <name evidence="2" type="ORF">CYL18_01460</name>
</gene>
<organism evidence="2 3">
    <name type="scientific">Pradoshia eiseniae</name>
    <dbReference type="NCBI Taxonomy" id="2064768"/>
    <lineage>
        <taxon>Bacteria</taxon>
        <taxon>Bacillati</taxon>
        <taxon>Bacillota</taxon>
        <taxon>Bacilli</taxon>
        <taxon>Bacillales</taxon>
        <taxon>Bacillaceae</taxon>
        <taxon>Pradoshia</taxon>
    </lineage>
</organism>
<sequence length="62" mass="6670">MKQTGSILIGTIMVYILLCIGSYYIFPEVNSFAVSRAASGVMGVVSWAIAMFAVKKIIKIPA</sequence>
<evidence type="ECO:0000313" key="3">
    <source>
        <dbReference type="Proteomes" id="UP000239663"/>
    </source>
</evidence>
<proteinExistence type="predicted"/>
<accession>A0A2S7N3D2</accession>
<keyword evidence="1" id="KW-0472">Membrane</keyword>